<evidence type="ECO:0000313" key="1">
    <source>
        <dbReference type="EMBL" id="WGE07076.1"/>
    </source>
</evidence>
<evidence type="ECO:0000313" key="2">
    <source>
        <dbReference type="Proteomes" id="UP001217185"/>
    </source>
</evidence>
<protein>
    <submittedName>
        <fullName evidence="1">Uncharacterized protein</fullName>
    </submittedName>
</protein>
<dbReference type="EMBL" id="CP121756">
    <property type="protein sequence ID" value="WGE07076.1"/>
    <property type="molecule type" value="Genomic_DNA"/>
</dbReference>
<name>A0AC61YVX1_BACIU</name>
<gene>
    <name evidence="1" type="ORF">P5658_18400</name>
</gene>
<organism evidence="1 2">
    <name type="scientific">Bacillus subtilis</name>
    <dbReference type="NCBI Taxonomy" id="1423"/>
    <lineage>
        <taxon>Bacteria</taxon>
        <taxon>Bacillati</taxon>
        <taxon>Bacillota</taxon>
        <taxon>Bacilli</taxon>
        <taxon>Bacillales</taxon>
        <taxon>Bacillaceae</taxon>
        <taxon>Bacillus</taxon>
    </lineage>
</organism>
<reference evidence="1" key="1">
    <citation type="submission" date="2025-02" db="EMBL/GenBank/DDBJ databases">
        <title>Complete genome sequences of 52 Bacillus and Priestia strains isolated from West-African fermentations and 26 reference strains from the DSMZ collection.</title>
        <authorList>
            <person name="Wiedenbein E.S."/>
            <person name="Canoy T.S."/>
            <person name="Hui Y."/>
            <person name="Parkouda C."/>
            <person name="Dawende C."/>
            <person name="Ametefe E."/>
            <person name="Jespersen L."/>
            <person name="Nielsen D.S."/>
        </authorList>
    </citation>
    <scope>NUCLEOTIDE SEQUENCE</scope>
    <source>
        <strain evidence="1">PRO122</strain>
    </source>
</reference>
<proteinExistence type="predicted"/>
<dbReference type="Proteomes" id="UP001217185">
    <property type="component" value="Chromosome"/>
</dbReference>
<sequence length="58" mass="6597">MKIEIFTNRLFLGCFDAEDFFLSNESLAVGTIIQIADKDYCIVTISIIEPSKMFIEVC</sequence>
<accession>A0AC61YVX1</accession>